<dbReference type="EMBL" id="GGEC01001693">
    <property type="protein sequence ID" value="MBW82176.1"/>
    <property type="molecule type" value="Transcribed_RNA"/>
</dbReference>
<sequence>MKCKEAFVATALTSAHSEKQWQRFPNFMAATLPLAARRILGFLGAAFPCIGSPSIEVSEYAIT</sequence>
<reference evidence="1" key="1">
    <citation type="submission" date="2018-02" db="EMBL/GenBank/DDBJ databases">
        <title>Rhizophora mucronata_Transcriptome.</title>
        <authorList>
            <person name="Meera S.P."/>
            <person name="Sreeshan A."/>
            <person name="Augustine A."/>
        </authorList>
    </citation>
    <scope>NUCLEOTIDE SEQUENCE</scope>
    <source>
        <tissue evidence="1">Leaf</tissue>
    </source>
</reference>
<dbReference type="AlphaFoldDB" id="A0A2P2ILS6"/>
<evidence type="ECO:0000313" key="1">
    <source>
        <dbReference type="EMBL" id="MBW82176.1"/>
    </source>
</evidence>
<accession>A0A2P2ILS6</accession>
<organism evidence="1">
    <name type="scientific">Rhizophora mucronata</name>
    <name type="common">Asiatic mangrove</name>
    <dbReference type="NCBI Taxonomy" id="61149"/>
    <lineage>
        <taxon>Eukaryota</taxon>
        <taxon>Viridiplantae</taxon>
        <taxon>Streptophyta</taxon>
        <taxon>Embryophyta</taxon>
        <taxon>Tracheophyta</taxon>
        <taxon>Spermatophyta</taxon>
        <taxon>Magnoliopsida</taxon>
        <taxon>eudicotyledons</taxon>
        <taxon>Gunneridae</taxon>
        <taxon>Pentapetalae</taxon>
        <taxon>rosids</taxon>
        <taxon>fabids</taxon>
        <taxon>Malpighiales</taxon>
        <taxon>Rhizophoraceae</taxon>
        <taxon>Rhizophora</taxon>
    </lineage>
</organism>
<name>A0A2P2ILS6_RHIMU</name>
<proteinExistence type="predicted"/>
<protein>
    <submittedName>
        <fullName evidence="1">Uncharacterized protein</fullName>
    </submittedName>
</protein>